<protein>
    <recommendedName>
        <fullName evidence="2">AB hydrolase-1 domain-containing protein</fullName>
    </recommendedName>
</protein>
<dbReference type="EMBL" id="JAVHJV010000003">
    <property type="protein sequence ID" value="KAK5944495.1"/>
    <property type="molecule type" value="Genomic_DNA"/>
</dbReference>
<evidence type="ECO:0000313" key="4">
    <source>
        <dbReference type="Proteomes" id="UP001334248"/>
    </source>
</evidence>
<comment type="caution">
    <text evidence="3">The sequence shown here is derived from an EMBL/GenBank/DDBJ whole genome shotgun (WGS) entry which is preliminary data.</text>
</comment>
<dbReference type="InterPro" id="IPR029058">
    <property type="entry name" value="AB_hydrolase_fold"/>
</dbReference>
<evidence type="ECO:0000313" key="3">
    <source>
        <dbReference type="EMBL" id="KAK5944495.1"/>
    </source>
</evidence>
<dbReference type="InterPro" id="IPR000073">
    <property type="entry name" value="AB_hydrolase_1"/>
</dbReference>
<proteinExistence type="predicted"/>
<dbReference type="SUPFAM" id="SSF53474">
    <property type="entry name" value="alpha/beta-Hydrolases"/>
    <property type="match status" value="1"/>
</dbReference>
<gene>
    <name evidence="3" type="ORF">PMZ80_003777</name>
</gene>
<dbReference type="Pfam" id="PF12697">
    <property type="entry name" value="Abhydrolase_6"/>
    <property type="match status" value="1"/>
</dbReference>
<feature type="domain" description="AB hydrolase-1" evidence="2">
    <location>
        <begin position="7"/>
        <end position="257"/>
    </location>
</feature>
<name>A0ABR0RW25_9EURO</name>
<keyword evidence="4" id="KW-1185">Reference proteome</keyword>
<dbReference type="PANTHER" id="PTHR37017:SF3">
    <property type="entry name" value="AB HYDROLASE-1 DOMAIN-CONTAINING PROTEIN"/>
    <property type="match status" value="1"/>
</dbReference>
<feature type="region of interest" description="Disordered" evidence="1">
    <location>
        <begin position="85"/>
        <end position="112"/>
    </location>
</feature>
<dbReference type="Proteomes" id="UP001334248">
    <property type="component" value="Unassembled WGS sequence"/>
</dbReference>
<evidence type="ECO:0000259" key="2">
    <source>
        <dbReference type="Pfam" id="PF12697"/>
    </source>
</evidence>
<dbReference type="Gene3D" id="3.40.50.1820">
    <property type="entry name" value="alpha/beta hydrolase"/>
    <property type="match status" value="1"/>
</dbReference>
<accession>A0ABR0RW25</accession>
<evidence type="ECO:0000256" key="1">
    <source>
        <dbReference type="SAM" id="MobiDB-lite"/>
    </source>
</evidence>
<reference evidence="3 4" key="1">
    <citation type="journal article" date="2023" name="Res Sq">
        <title>Genomic and morphological characterization of Knufia obscura isolated from the Mars 2020 spacecraft assembly facility.</title>
        <authorList>
            <person name="Chander A.M."/>
            <person name="Teixeira M.M."/>
            <person name="Singh N.K."/>
            <person name="Williams M.P."/>
            <person name="Parker C.W."/>
            <person name="Leo P."/>
            <person name="Stajich J.E."/>
            <person name="Torok T."/>
            <person name="Tighe S."/>
            <person name="Mason C.E."/>
            <person name="Venkateswaran K."/>
        </authorList>
    </citation>
    <scope>NUCLEOTIDE SEQUENCE [LARGE SCALE GENOMIC DNA]</scope>
    <source>
        <strain evidence="3 4">CCFEE 5817</strain>
    </source>
</reference>
<organism evidence="3 4">
    <name type="scientific">Knufia obscura</name>
    <dbReference type="NCBI Taxonomy" id="1635080"/>
    <lineage>
        <taxon>Eukaryota</taxon>
        <taxon>Fungi</taxon>
        <taxon>Dikarya</taxon>
        <taxon>Ascomycota</taxon>
        <taxon>Pezizomycotina</taxon>
        <taxon>Eurotiomycetes</taxon>
        <taxon>Chaetothyriomycetidae</taxon>
        <taxon>Chaetothyriales</taxon>
        <taxon>Trichomeriaceae</taxon>
        <taxon>Knufia</taxon>
    </lineage>
</organism>
<dbReference type="RefSeq" id="XP_064732585.1">
    <property type="nucleotide sequence ID" value="XM_064872205.1"/>
</dbReference>
<sequence length="273" mass="29757">MSSEPTLILIPGAWHIPSIWDKVTSILSDQQYKCIPIKLPSTTPTPSTSFLNDITVVRNAIKAEITQGRNVVVIGHSYGGPVGSSAIRGLTRPKHSQSQPQHQGHNPTTSPTNAQGHVIGLALLATGFTITGLSVLASMGGTPPPFWRINLESNDIEITAPLRELFYHDLSLDEGNDWVCKLEKQAAKAFLEGGEHVYAGWMDVPVWNLITTEDNALPYDVQRSYVEMARAEGGDVTVREVDSGHSLMLSRVDETVEFILDAVRAFAGERAMS</sequence>
<feature type="compositionally biased region" description="Polar residues" evidence="1">
    <location>
        <begin position="96"/>
        <end position="112"/>
    </location>
</feature>
<dbReference type="InterPro" id="IPR052897">
    <property type="entry name" value="Sec-Metab_Biosynth_Hydrolase"/>
</dbReference>
<dbReference type="GeneID" id="89997226"/>
<dbReference type="PANTHER" id="PTHR37017">
    <property type="entry name" value="AB HYDROLASE-1 DOMAIN-CONTAINING PROTEIN-RELATED"/>
    <property type="match status" value="1"/>
</dbReference>